<dbReference type="RefSeq" id="WP_172437705.1">
    <property type="nucleotide sequence ID" value="NZ_MXAV01000046.1"/>
</dbReference>
<keyword evidence="2" id="KW-0812">Transmembrane</keyword>
<comment type="caution">
    <text evidence="4">The sequence shown here is derived from an EMBL/GenBank/DDBJ whole genome shotgun (WGS) entry which is preliminary data.</text>
</comment>
<feature type="domain" description="Zona occludens toxin N-terminal" evidence="3">
    <location>
        <begin position="54"/>
        <end position="172"/>
    </location>
</feature>
<evidence type="ECO:0000313" key="4">
    <source>
        <dbReference type="EMBL" id="PKY09870.1"/>
    </source>
</evidence>
<evidence type="ECO:0000256" key="2">
    <source>
        <dbReference type="SAM" id="Phobius"/>
    </source>
</evidence>
<dbReference type="InterPro" id="IPR008900">
    <property type="entry name" value="Zot_N"/>
</dbReference>
<dbReference type="Proteomes" id="UP000234329">
    <property type="component" value="Unassembled WGS sequence"/>
</dbReference>
<protein>
    <recommendedName>
        <fullName evidence="3">Zona occludens toxin N-terminal domain-containing protein</fullName>
    </recommendedName>
</protein>
<accession>A0A2I1DJ13</accession>
<dbReference type="AlphaFoldDB" id="A0A2I1DJ13"/>
<dbReference type="InParanoid" id="A0A2I1DJ13"/>
<keyword evidence="2" id="KW-1133">Transmembrane helix</keyword>
<name>A0A2I1DJ13_9PROT</name>
<evidence type="ECO:0000256" key="1">
    <source>
        <dbReference type="SAM" id="MobiDB-lite"/>
    </source>
</evidence>
<feature type="transmembrane region" description="Helical" evidence="2">
    <location>
        <begin position="182"/>
        <end position="203"/>
    </location>
</feature>
<dbReference type="Pfam" id="PF05707">
    <property type="entry name" value="Zot"/>
    <property type="match status" value="1"/>
</dbReference>
<dbReference type="InterPro" id="IPR027417">
    <property type="entry name" value="P-loop_NTPase"/>
</dbReference>
<proteinExistence type="predicted"/>
<organism evidence="4 5">
    <name type="scientific">Acidithiobacillus marinus</name>
    <dbReference type="NCBI Taxonomy" id="187490"/>
    <lineage>
        <taxon>Bacteria</taxon>
        <taxon>Pseudomonadati</taxon>
        <taxon>Pseudomonadota</taxon>
        <taxon>Acidithiobacillia</taxon>
        <taxon>Acidithiobacillales</taxon>
        <taxon>Acidithiobacillaceae</taxon>
        <taxon>Acidithiobacillus</taxon>
    </lineage>
</organism>
<evidence type="ECO:0000259" key="3">
    <source>
        <dbReference type="Pfam" id="PF05707"/>
    </source>
</evidence>
<reference evidence="4 5" key="1">
    <citation type="submission" date="2017-03" db="EMBL/GenBank/DDBJ databases">
        <title>Draft genime sequence of the acidophilic sulfur-oxidizing bacterium Acidithiobacillus sp. SH, isolated from seawater.</title>
        <authorList>
            <person name="Sharmin S."/>
            <person name="Tokuhisa M."/>
            <person name="Kanao T."/>
            <person name="Kamimura K."/>
        </authorList>
    </citation>
    <scope>NUCLEOTIDE SEQUENCE [LARGE SCALE GENOMIC DNA]</scope>
    <source>
        <strain evidence="4 5">SH</strain>
    </source>
</reference>
<keyword evidence="2" id="KW-0472">Membrane</keyword>
<evidence type="ECO:0000313" key="5">
    <source>
        <dbReference type="Proteomes" id="UP000234329"/>
    </source>
</evidence>
<feature type="region of interest" description="Disordered" evidence="1">
    <location>
        <begin position="349"/>
        <end position="373"/>
    </location>
</feature>
<gene>
    <name evidence="4" type="ORF">B1757_12435</name>
</gene>
<dbReference type="Gene3D" id="3.40.50.300">
    <property type="entry name" value="P-loop containing nucleotide triphosphate hydrolases"/>
    <property type="match status" value="1"/>
</dbReference>
<sequence length="373" mass="41556">MLNLYTGTPGAGKTLKMLADHLASADGNRPIYVYGVEGLVPSDKWTPLEDPKEWHKCPYGSLVLVDEAQAVFRPRRPGDPIPEYVSAAETHRHLGIDLIMTTQYPMLIDAHLRRLVSNHQHLVNVWGLKGRSSVYEWSESQDDPKDPRARKLARRFLFKYPKQVYDLYKSAQIHTKKPRIPAFFKFGIPIILVILGFSVYYGYYAISHFASNGAKPMHQFLASHGGVPAAAPSVVNAPFDMTHNAARSLALSTNTVLLKHPKHPLQDFDAYSLPVRSEQAAQLPLISDMYRVVGHIGSPGMKAMYVIQSRSGVEHIVPGIRCSNYEGLEVCRWGGGYVSSAPLKHSSSRHHTRYIDEPKPPPAALHDVPAAIK</sequence>
<dbReference type="EMBL" id="MXAV01000046">
    <property type="protein sequence ID" value="PKY09870.1"/>
    <property type="molecule type" value="Genomic_DNA"/>
</dbReference>
<keyword evidence="5" id="KW-1185">Reference proteome</keyword>